<feature type="transmembrane region" description="Helical" evidence="1">
    <location>
        <begin position="335"/>
        <end position="356"/>
    </location>
</feature>
<keyword evidence="1" id="KW-1133">Transmembrane helix</keyword>
<dbReference type="InterPro" id="IPR001036">
    <property type="entry name" value="Acrflvin-R"/>
</dbReference>
<feature type="transmembrane region" description="Helical" evidence="1">
    <location>
        <begin position="868"/>
        <end position="885"/>
    </location>
</feature>
<dbReference type="InterPro" id="IPR027463">
    <property type="entry name" value="AcrB_DN_DC_subdom"/>
</dbReference>
<dbReference type="Gene3D" id="3.30.70.1430">
    <property type="entry name" value="Multidrug efflux transporter AcrB pore domain"/>
    <property type="match status" value="2"/>
</dbReference>
<feature type="transmembrane region" description="Helical" evidence="1">
    <location>
        <begin position="970"/>
        <end position="986"/>
    </location>
</feature>
<accession>A0A9D9IN92</accession>
<feature type="transmembrane region" description="Helical" evidence="1">
    <location>
        <begin position="532"/>
        <end position="552"/>
    </location>
</feature>
<dbReference type="GO" id="GO:0042910">
    <property type="term" value="F:xenobiotic transmembrane transporter activity"/>
    <property type="evidence" value="ECO:0007669"/>
    <property type="project" value="TreeGrafter"/>
</dbReference>
<feature type="transmembrane region" description="Helical" evidence="1">
    <location>
        <begin position="992"/>
        <end position="1014"/>
    </location>
</feature>
<feature type="transmembrane region" description="Helical" evidence="1">
    <location>
        <begin position="17"/>
        <end position="36"/>
    </location>
</feature>
<evidence type="ECO:0000313" key="2">
    <source>
        <dbReference type="EMBL" id="MBO8474718.1"/>
    </source>
</evidence>
<keyword evidence="1" id="KW-0812">Transmembrane</keyword>
<dbReference type="AlphaFoldDB" id="A0A9D9IN92"/>
<feature type="transmembrane region" description="Helical" evidence="1">
    <location>
        <begin position="892"/>
        <end position="914"/>
    </location>
</feature>
<protein>
    <submittedName>
        <fullName evidence="2">Efflux RND transporter permease subunit</fullName>
    </submittedName>
</protein>
<feature type="transmembrane region" description="Helical" evidence="1">
    <location>
        <begin position="920"/>
        <end position="941"/>
    </location>
</feature>
<feature type="transmembrane region" description="Helical" evidence="1">
    <location>
        <begin position="434"/>
        <end position="460"/>
    </location>
</feature>
<dbReference type="PRINTS" id="PR00702">
    <property type="entry name" value="ACRIFLAVINRP"/>
</dbReference>
<dbReference type="SUPFAM" id="SSF82866">
    <property type="entry name" value="Multidrug efflux transporter AcrB transmembrane domain"/>
    <property type="match status" value="2"/>
</dbReference>
<reference evidence="2" key="2">
    <citation type="journal article" date="2021" name="PeerJ">
        <title>Extensive microbial diversity within the chicken gut microbiome revealed by metagenomics and culture.</title>
        <authorList>
            <person name="Gilroy R."/>
            <person name="Ravi A."/>
            <person name="Getino M."/>
            <person name="Pursley I."/>
            <person name="Horton D.L."/>
            <person name="Alikhan N.F."/>
            <person name="Baker D."/>
            <person name="Gharbi K."/>
            <person name="Hall N."/>
            <person name="Watson M."/>
            <person name="Adriaenssens E.M."/>
            <person name="Foster-Nyarko E."/>
            <person name="Jarju S."/>
            <person name="Secka A."/>
            <person name="Antonio M."/>
            <person name="Oren A."/>
            <person name="Chaudhuri R.R."/>
            <person name="La Ragione R."/>
            <person name="Hildebrand F."/>
            <person name="Pallen M.J."/>
        </authorList>
    </citation>
    <scope>NUCLEOTIDE SEQUENCE</scope>
    <source>
        <strain evidence="2">B1-13419</strain>
    </source>
</reference>
<dbReference type="Proteomes" id="UP000823757">
    <property type="component" value="Unassembled WGS sequence"/>
</dbReference>
<gene>
    <name evidence="2" type="ORF">IAB91_05450</name>
</gene>
<dbReference type="PANTHER" id="PTHR32063:SF18">
    <property type="entry name" value="CATION EFFLUX SYSTEM PROTEIN"/>
    <property type="match status" value="1"/>
</dbReference>
<dbReference type="Gene3D" id="1.20.1640.10">
    <property type="entry name" value="Multidrug efflux transporter AcrB transmembrane domain"/>
    <property type="match status" value="2"/>
</dbReference>
<dbReference type="GO" id="GO:0005886">
    <property type="term" value="C:plasma membrane"/>
    <property type="evidence" value="ECO:0007669"/>
    <property type="project" value="TreeGrafter"/>
</dbReference>
<evidence type="ECO:0000313" key="3">
    <source>
        <dbReference type="Proteomes" id="UP000823757"/>
    </source>
</evidence>
<feature type="transmembrane region" description="Helical" evidence="1">
    <location>
        <begin position="466"/>
        <end position="489"/>
    </location>
</feature>
<organism evidence="2 3">
    <name type="scientific">Candidatus Cryptobacteroides faecigallinarum</name>
    <dbReference type="NCBI Taxonomy" id="2840763"/>
    <lineage>
        <taxon>Bacteria</taxon>
        <taxon>Pseudomonadati</taxon>
        <taxon>Bacteroidota</taxon>
        <taxon>Bacteroidia</taxon>
        <taxon>Bacteroidales</taxon>
        <taxon>Candidatus Cryptobacteroides</taxon>
    </lineage>
</organism>
<dbReference type="Gene3D" id="3.30.2090.10">
    <property type="entry name" value="Multidrug efflux transporter AcrB TolC docking domain, DN and DC subdomains"/>
    <property type="match status" value="2"/>
</dbReference>
<dbReference type="SUPFAM" id="SSF82714">
    <property type="entry name" value="Multidrug efflux transporter AcrB TolC docking domain, DN and DC subdomains"/>
    <property type="match status" value="2"/>
</dbReference>
<keyword evidence="1" id="KW-0472">Membrane</keyword>
<name>A0A9D9IN92_9BACT</name>
<feature type="transmembrane region" description="Helical" evidence="1">
    <location>
        <begin position="363"/>
        <end position="384"/>
    </location>
</feature>
<sequence>MRGEGQFIRGTIKYKKIVYLILFLLVAVGVYGLAVINKDEFPTFEIKEGLVVGVYPGASAAEVEAQLTKPLEDLLFSFSEVDRGSYSYSQDGICYIYVELTSPASKKDEVWSKIRHSINQKKQLLPPGVLAVAVLDDFSSVSSALITVESEDKSYSELQEYADALCDRLHEIPDLAKATIYGGQSEEIAVHLDMEKLSAYGISPSMLMLDYQTSGMMFSSGKFETEYASSPIHISSLVNSEKEVADKIVYADRQGNIIRLKDIATVERRYKEPSSLVNYNGHTALIISVEMRPDNNIVAFGKEVDEVLAAFTEGLPDSVKVSKVTDQPKVVGTSVWSFLRDLVISMLVVIFVMLLLFPVRSALIASSGVPVCTAVAIGIMYLVGMDLNTVTLAALIVVLGMIVDDSIITMDGYMDKLGRGMDRVDAACASAKELFPPMLLATSAIGLMFFPIIGIITGYLGDFVKSFPWIIAFSLGTSLIYAVTVVPSLEVKYIKTARATGDSRFVKIQNKFFDLLQSGYDRMQAICFRHPYVTLAAGVAAVVLGVLMFLQLNIQMMPMAERDCFAVEIYLDANAGLDKTEAVSDSLQNILLADERVKSVTAFVGTGAPRFHATYIPKQPGTNFAQFIVNTRTSKETEAVLREYGTKYEHYFPEAQIRFKQMDYQGVTAPVAVTFKGGTVEQMKPYSDSLRAYMAAQTDLMKWVHSDFDEYISTVEVDMDTDEAARLGINRTLLSLSLSSIFNGQTIATVWEGNDAVPVTLYSDSVTDDMSYDTVENQMVPTSVPGVSVPLRQVASVSPGWEPETIPHIGGKQTVTVYADMMMGRSQPEAMRRIEKYVEEKLVPALPEGVTIEYGGLSGVNNAVIPEILLSFICAVAVLFFFLLFHFKKISLAVLSIVLSMLCLFGASFGLWVYGFDFGITSVLGLISLVGIIVRNGIIMFEYAEELRFKHGLSVKEAAEESGKRRMRPIFLTSCTTALGVLPMIISRDALWMPMGVVICFGTMLSIFLIVFIMPVSYWQIFKHSENEVPAMDTIEEGKGNE</sequence>
<evidence type="ECO:0000256" key="1">
    <source>
        <dbReference type="SAM" id="Phobius"/>
    </source>
</evidence>
<dbReference type="PANTHER" id="PTHR32063">
    <property type="match status" value="1"/>
</dbReference>
<comment type="caution">
    <text evidence="2">The sequence shown here is derived from an EMBL/GenBank/DDBJ whole genome shotgun (WGS) entry which is preliminary data.</text>
</comment>
<dbReference type="Pfam" id="PF00873">
    <property type="entry name" value="ACR_tran"/>
    <property type="match status" value="1"/>
</dbReference>
<dbReference type="EMBL" id="JADIMD010000082">
    <property type="protein sequence ID" value="MBO8474718.1"/>
    <property type="molecule type" value="Genomic_DNA"/>
</dbReference>
<dbReference type="Gene3D" id="3.30.70.1320">
    <property type="entry name" value="Multidrug efflux transporter AcrB pore domain like"/>
    <property type="match status" value="1"/>
</dbReference>
<proteinExistence type="predicted"/>
<feature type="transmembrane region" description="Helical" evidence="1">
    <location>
        <begin position="390"/>
        <end position="413"/>
    </location>
</feature>
<dbReference type="SUPFAM" id="SSF82693">
    <property type="entry name" value="Multidrug efflux transporter AcrB pore domain, PN1, PN2, PC1 and PC2 subdomains"/>
    <property type="match status" value="2"/>
</dbReference>
<dbReference type="Gene3D" id="3.30.70.1440">
    <property type="entry name" value="Multidrug efflux transporter AcrB pore domain"/>
    <property type="match status" value="1"/>
</dbReference>
<reference evidence="2" key="1">
    <citation type="submission" date="2020-10" db="EMBL/GenBank/DDBJ databases">
        <authorList>
            <person name="Gilroy R."/>
        </authorList>
    </citation>
    <scope>NUCLEOTIDE SEQUENCE</scope>
    <source>
        <strain evidence="2">B1-13419</strain>
    </source>
</reference>